<feature type="compositionally biased region" description="Basic and acidic residues" evidence="1">
    <location>
        <begin position="1"/>
        <end position="10"/>
    </location>
</feature>
<dbReference type="EMBL" id="CADCXU010005614">
    <property type="protein sequence ID" value="CAA9997248.1"/>
    <property type="molecule type" value="Genomic_DNA"/>
</dbReference>
<dbReference type="AlphaFoldDB" id="A0A6H5G5V4"/>
<reference evidence="2 3" key="1">
    <citation type="submission" date="2020-02" db="EMBL/GenBank/DDBJ databases">
        <authorList>
            <person name="Ferguson B K."/>
        </authorList>
    </citation>
    <scope>NUCLEOTIDE SEQUENCE [LARGE SCALE GENOMIC DNA]</scope>
</reference>
<evidence type="ECO:0000256" key="1">
    <source>
        <dbReference type="SAM" id="MobiDB-lite"/>
    </source>
</evidence>
<accession>A0A6H5G5V4</accession>
<feature type="region of interest" description="Disordered" evidence="1">
    <location>
        <begin position="1"/>
        <end position="60"/>
    </location>
</feature>
<gene>
    <name evidence="2" type="ORF">NTEN_LOCUS3568</name>
</gene>
<dbReference type="Proteomes" id="UP000479000">
    <property type="component" value="Unassembled WGS sequence"/>
</dbReference>
<name>A0A6H5G5V4_9HEMI</name>
<sequence length="133" mass="14751">MMINPHEVDHQLCPPQHTAPHGQKEEEEEVGQPANLRSSRRHRGQLSLSASVRRRGRNAASAVPDYGALLLGSSSLADRIQTGSIWMFSEFELPLRASNCTAKRVCDSPVTSGAFVTSDRVINFLALRRRFPL</sequence>
<evidence type="ECO:0000313" key="3">
    <source>
        <dbReference type="Proteomes" id="UP000479000"/>
    </source>
</evidence>
<protein>
    <submittedName>
        <fullName evidence="2">Uncharacterized protein</fullName>
    </submittedName>
</protein>
<proteinExistence type="predicted"/>
<evidence type="ECO:0000313" key="2">
    <source>
        <dbReference type="EMBL" id="CAA9997248.1"/>
    </source>
</evidence>
<organism evidence="2 3">
    <name type="scientific">Nesidiocoris tenuis</name>
    <dbReference type="NCBI Taxonomy" id="355587"/>
    <lineage>
        <taxon>Eukaryota</taxon>
        <taxon>Metazoa</taxon>
        <taxon>Ecdysozoa</taxon>
        <taxon>Arthropoda</taxon>
        <taxon>Hexapoda</taxon>
        <taxon>Insecta</taxon>
        <taxon>Pterygota</taxon>
        <taxon>Neoptera</taxon>
        <taxon>Paraneoptera</taxon>
        <taxon>Hemiptera</taxon>
        <taxon>Heteroptera</taxon>
        <taxon>Panheteroptera</taxon>
        <taxon>Cimicomorpha</taxon>
        <taxon>Miridae</taxon>
        <taxon>Dicyphina</taxon>
        <taxon>Nesidiocoris</taxon>
    </lineage>
</organism>
<keyword evidence="3" id="KW-1185">Reference proteome</keyword>
<dbReference type="OrthoDB" id="10260946at2759"/>